<evidence type="ECO:0000313" key="4">
    <source>
        <dbReference type="Proteomes" id="UP000193642"/>
    </source>
</evidence>
<evidence type="ECO:0000313" key="3">
    <source>
        <dbReference type="EMBL" id="ORY45491.1"/>
    </source>
</evidence>
<dbReference type="EMBL" id="MCGO01000019">
    <property type="protein sequence ID" value="ORY45491.1"/>
    <property type="molecule type" value="Genomic_DNA"/>
</dbReference>
<keyword evidence="4" id="KW-1185">Reference proteome</keyword>
<evidence type="ECO:0008006" key="5">
    <source>
        <dbReference type="Google" id="ProtNLM"/>
    </source>
</evidence>
<comment type="caution">
    <text evidence="3">The sequence shown here is derived from an EMBL/GenBank/DDBJ whole genome shotgun (WGS) entry which is preliminary data.</text>
</comment>
<sequence>MAHDFDFTSWQMLPNVLFILFHILMLTWTVQRGITIISILWPRLLWWLQLLCIWHLFFSVELFVLVIYARYLRKVFKNLDTANLEVTPFVIVSVYGAVSCLVVLFLEVLTGVAATYTGADMTVYTFVAFGQWILPTVYTYIQLLMKWALFRDRLRNEKAKACALELAKEIASGMLSPPSSKRDSAWDSIRNSRVTNPYPESNMSPDSARRFRSNIDLNQGRPVSWA</sequence>
<organism evidence="3 4">
    <name type="scientific">Rhizoclosmatium globosum</name>
    <dbReference type="NCBI Taxonomy" id="329046"/>
    <lineage>
        <taxon>Eukaryota</taxon>
        <taxon>Fungi</taxon>
        <taxon>Fungi incertae sedis</taxon>
        <taxon>Chytridiomycota</taxon>
        <taxon>Chytridiomycota incertae sedis</taxon>
        <taxon>Chytridiomycetes</taxon>
        <taxon>Chytridiales</taxon>
        <taxon>Chytriomycetaceae</taxon>
        <taxon>Rhizoclosmatium</taxon>
    </lineage>
</organism>
<keyword evidence="2" id="KW-0472">Membrane</keyword>
<feature type="transmembrane region" description="Helical" evidence="2">
    <location>
        <begin position="89"/>
        <end position="116"/>
    </location>
</feature>
<accession>A0A1Y2CEK5</accession>
<gene>
    <name evidence="3" type="ORF">BCR33DRAFT_716176</name>
</gene>
<keyword evidence="2" id="KW-0812">Transmembrane</keyword>
<protein>
    <recommendedName>
        <fullName evidence="5">Transmembrane protein</fullName>
    </recommendedName>
</protein>
<feature type="region of interest" description="Disordered" evidence="1">
    <location>
        <begin position="174"/>
        <end position="226"/>
    </location>
</feature>
<feature type="compositionally biased region" description="Polar residues" evidence="1">
    <location>
        <begin position="189"/>
        <end position="205"/>
    </location>
</feature>
<feature type="non-terminal residue" evidence="3">
    <location>
        <position position="226"/>
    </location>
</feature>
<dbReference type="AlphaFoldDB" id="A0A1Y2CEK5"/>
<feature type="transmembrane region" description="Helical" evidence="2">
    <location>
        <begin position="122"/>
        <end position="145"/>
    </location>
</feature>
<evidence type="ECO:0000256" key="1">
    <source>
        <dbReference type="SAM" id="MobiDB-lite"/>
    </source>
</evidence>
<keyword evidence="2" id="KW-1133">Transmembrane helix</keyword>
<feature type="transmembrane region" description="Helical" evidence="2">
    <location>
        <begin position="12"/>
        <end position="40"/>
    </location>
</feature>
<feature type="transmembrane region" description="Helical" evidence="2">
    <location>
        <begin position="46"/>
        <end position="68"/>
    </location>
</feature>
<dbReference type="Proteomes" id="UP000193642">
    <property type="component" value="Unassembled WGS sequence"/>
</dbReference>
<name>A0A1Y2CEK5_9FUNG</name>
<evidence type="ECO:0000256" key="2">
    <source>
        <dbReference type="SAM" id="Phobius"/>
    </source>
</evidence>
<reference evidence="3 4" key="1">
    <citation type="submission" date="2016-07" db="EMBL/GenBank/DDBJ databases">
        <title>Pervasive Adenine N6-methylation of Active Genes in Fungi.</title>
        <authorList>
            <consortium name="DOE Joint Genome Institute"/>
            <person name="Mondo S.J."/>
            <person name="Dannebaum R.O."/>
            <person name="Kuo R.C."/>
            <person name="Labutti K."/>
            <person name="Haridas S."/>
            <person name="Kuo A."/>
            <person name="Salamov A."/>
            <person name="Ahrendt S.R."/>
            <person name="Lipzen A."/>
            <person name="Sullivan W."/>
            <person name="Andreopoulos W.B."/>
            <person name="Clum A."/>
            <person name="Lindquist E."/>
            <person name="Daum C."/>
            <person name="Ramamoorthy G.K."/>
            <person name="Gryganskyi A."/>
            <person name="Culley D."/>
            <person name="Magnuson J.K."/>
            <person name="James T.Y."/>
            <person name="O'Malley M.A."/>
            <person name="Stajich J.E."/>
            <person name="Spatafora J.W."/>
            <person name="Visel A."/>
            <person name="Grigoriev I.V."/>
        </authorList>
    </citation>
    <scope>NUCLEOTIDE SEQUENCE [LARGE SCALE GENOMIC DNA]</scope>
    <source>
        <strain evidence="3 4">JEL800</strain>
    </source>
</reference>
<proteinExistence type="predicted"/>